<feature type="site" description="Important for catalytic activity against all substrates" evidence="7">
    <location>
        <position position="189"/>
    </location>
</feature>
<reference evidence="13" key="1">
    <citation type="submission" date="2020-10" db="EMBL/GenBank/DDBJ databases">
        <authorList>
            <person name="Gilroy R."/>
        </authorList>
    </citation>
    <scope>NUCLEOTIDE SEQUENCE</scope>
    <source>
        <strain evidence="13">B1-3475</strain>
    </source>
</reference>
<dbReference type="Proteomes" id="UP000823617">
    <property type="component" value="Unassembled WGS sequence"/>
</dbReference>
<evidence type="ECO:0000256" key="7">
    <source>
        <dbReference type="PIRSR" id="PIRSR034515-2"/>
    </source>
</evidence>
<dbReference type="InterPro" id="IPR008929">
    <property type="entry name" value="Chondroitin_lyas"/>
</dbReference>
<feature type="domain" description="Polysaccharide lyase family 8 central" evidence="10">
    <location>
        <begin position="605"/>
        <end position="855"/>
    </location>
</feature>
<dbReference type="AlphaFoldDB" id="A0A9D9HK31"/>
<proteinExistence type="inferred from homology"/>
<dbReference type="SUPFAM" id="SSF49785">
    <property type="entry name" value="Galactose-binding domain-like"/>
    <property type="match status" value="1"/>
</dbReference>
<feature type="active site" description="Proton acceptor" evidence="6">
    <location>
        <position position="361"/>
    </location>
</feature>
<keyword evidence="9" id="KW-0732">Signal</keyword>
<dbReference type="InterPro" id="IPR014718">
    <property type="entry name" value="GH-type_carb-bd"/>
</dbReference>
<dbReference type="GO" id="GO:0042597">
    <property type="term" value="C:periplasmic space"/>
    <property type="evidence" value="ECO:0007669"/>
    <property type="project" value="TreeGrafter"/>
</dbReference>
<evidence type="ECO:0000256" key="2">
    <source>
        <dbReference type="ARBA" id="ARBA00006699"/>
    </source>
</evidence>
<name>A0A9D9HK31_9BACT</name>
<evidence type="ECO:0000256" key="9">
    <source>
        <dbReference type="SAM" id="SignalP"/>
    </source>
</evidence>
<comment type="cofactor">
    <cofactor evidence="1">
        <name>Ca(2+)</name>
        <dbReference type="ChEBI" id="CHEBI:29108"/>
    </cofactor>
</comment>
<feature type="binding site" evidence="8">
    <location>
        <position position="178"/>
    </location>
    <ligand>
        <name>Ca(2+)</name>
        <dbReference type="ChEBI" id="CHEBI:29108"/>
    </ligand>
</feature>
<dbReference type="Pfam" id="PF09092">
    <property type="entry name" value="Lyase_N"/>
    <property type="match status" value="1"/>
</dbReference>
<dbReference type="InterPro" id="IPR015177">
    <property type="entry name" value="Lyase_catalyt"/>
</dbReference>
<evidence type="ECO:0000256" key="1">
    <source>
        <dbReference type="ARBA" id="ARBA00001913"/>
    </source>
</evidence>
<dbReference type="InterPro" id="IPR011071">
    <property type="entry name" value="Lyase_8-like_C"/>
</dbReference>
<evidence type="ECO:0000256" key="3">
    <source>
        <dbReference type="ARBA" id="ARBA00011245"/>
    </source>
</evidence>
<evidence type="ECO:0000256" key="6">
    <source>
        <dbReference type="PIRSR" id="PIRSR034515-1"/>
    </source>
</evidence>
<evidence type="ECO:0000256" key="4">
    <source>
        <dbReference type="ARBA" id="ARBA00022837"/>
    </source>
</evidence>
<dbReference type="GO" id="GO:0005576">
    <property type="term" value="C:extracellular region"/>
    <property type="evidence" value="ECO:0007669"/>
    <property type="project" value="InterPro"/>
</dbReference>
<evidence type="ECO:0000256" key="5">
    <source>
        <dbReference type="ARBA" id="ARBA00023239"/>
    </source>
</evidence>
<dbReference type="Pfam" id="PF02278">
    <property type="entry name" value="Lyase_8"/>
    <property type="match status" value="1"/>
</dbReference>
<dbReference type="Gene3D" id="2.60.120.430">
    <property type="entry name" value="Galactose-binding lectin"/>
    <property type="match status" value="1"/>
</dbReference>
<evidence type="ECO:0000259" key="10">
    <source>
        <dbReference type="Pfam" id="PF02278"/>
    </source>
</evidence>
<feature type="chain" id="PRO_5039292965" evidence="9">
    <location>
        <begin position="26"/>
        <end position="1055"/>
    </location>
</feature>
<feature type="site" description="Transition state stabilizer" evidence="7">
    <location>
        <position position="530"/>
    </location>
</feature>
<evidence type="ECO:0000259" key="12">
    <source>
        <dbReference type="Pfam" id="PF09093"/>
    </source>
</evidence>
<dbReference type="PIRSF" id="PIRSF034515">
    <property type="entry name" value="Chondroitinase"/>
    <property type="match status" value="1"/>
</dbReference>
<dbReference type="SUPFAM" id="SSF48230">
    <property type="entry name" value="Chondroitin AC/alginate lyase"/>
    <property type="match status" value="1"/>
</dbReference>
<dbReference type="Gene3D" id="2.70.98.10">
    <property type="match status" value="1"/>
</dbReference>
<accession>A0A9D9HK31</accession>
<evidence type="ECO:0000313" key="14">
    <source>
        <dbReference type="Proteomes" id="UP000823617"/>
    </source>
</evidence>
<feature type="binding site" evidence="8">
    <location>
        <position position="39"/>
    </location>
    <ligand>
        <name>Ca(2+)</name>
        <dbReference type="ChEBI" id="CHEBI:29108"/>
    </ligand>
</feature>
<dbReference type="GO" id="GO:0006027">
    <property type="term" value="P:glycosaminoglycan catabolic process"/>
    <property type="evidence" value="ECO:0007669"/>
    <property type="project" value="InterPro"/>
</dbReference>
<dbReference type="SUPFAM" id="SSF74650">
    <property type="entry name" value="Galactose mutarotase-like"/>
    <property type="match status" value="1"/>
</dbReference>
<dbReference type="Gene3D" id="2.60.220.10">
    <property type="entry name" value="Polysaccharide lyase family 8-like, C-terminal"/>
    <property type="match status" value="1"/>
</dbReference>
<dbReference type="GO" id="GO:0034000">
    <property type="term" value="F:chondroitin-sulfate-ABC endolyase activity"/>
    <property type="evidence" value="ECO:0007669"/>
    <property type="project" value="InterPro"/>
</dbReference>
<dbReference type="GO" id="GO:0005975">
    <property type="term" value="P:carbohydrate metabolic process"/>
    <property type="evidence" value="ECO:0007669"/>
    <property type="project" value="InterPro"/>
</dbReference>
<evidence type="ECO:0000313" key="13">
    <source>
        <dbReference type="EMBL" id="MBO8455280.1"/>
    </source>
</evidence>
<dbReference type="SUPFAM" id="SSF49863">
    <property type="entry name" value="Hyaluronate lyase-like, C-terminal domain"/>
    <property type="match status" value="1"/>
</dbReference>
<reference evidence="13" key="2">
    <citation type="journal article" date="2021" name="PeerJ">
        <title>Extensive microbial diversity within the chicken gut microbiome revealed by metagenomics and culture.</title>
        <authorList>
            <person name="Gilroy R."/>
            <person name="Ravi A."/>
            <person name="Getino M."/>
            <person name="Pursley I."/>
            <person name="Horton D.L."/>
            <person name="Alikhan N.F."/>
            <person name="Baker D."/>
            <person name="Gharbi K."/>
            <person name="Hall N."/>
            <person name="Watson M."/>
            <person name="Adriaenssens E.M."/>
            <person name="Foster-Nyarko E."/>
            <person name="Jarju S."/>
            <person name="Secka A."/>
            <person name="Antonio M."/>
            <person name="Oren A."/>
            <person name="Chaudhuri R.R."/>
            <person name="La Ragione R."/>
            <person name="Hildebrand F."/>
            <person name="Pallen M.J."/>
        </authorList>
    </citation>
    <scope>NUCLEOTIDE SEQUENCE</scope>
    <source>
        <strain evidence="13">B1-3475</strain>
    </source>
</reference>
<dbReference type="InterPro" id="IPR011013">
    <property type="entry name" value="Gal_mutarotase_sf_dom"/>
</dbReference>
<feature type="site" description="Important for catalytic activity against all substrates" evidence="7">
    <location>
        <position position="625"/>
    </location>
</feature>
<dbReference type="InterPro" id="IPR015176">
    <property type="entry name" value="Lyase_N"/>
</dbReference>
<protein>
    <submittedName>
        <fullName evidence="13">Sugar lyase</fullName>
    </submittedName>
</protein>
<feature type="domain" description="Lyase N-terminal" evidence="11">
    <location>
        <begin position="36"/>
        <end position="199"/>
    </location>
</feature>
<feature type="active site" description="Proton donor" evidence="6">
    <location>
        <position position="477"/>
    </location>
</feature>
<organism evidence="13 14">
    <name type="scientific">Candidatus Cryptobacteroides intestinigallinarum</name>
    <dbReference type="NCBI Taxonomy" id="2840767"/>
    <lineage>
        <taxon>Bacteria</taxon>
        <taxon>Pseudomonadati</taxon>
        <taxon>Bacteroidota</taxon>
        <taxon>Bacteroidia</taxon>
        <taxon>Bacteroidales</taxon>
        <taxon>Candidatus Cryptobacteroides</taxon>
    </lineage>
</organism>
<feature type="site" description="Important for catalytic activity against dermatan sulfate substrate" evidence="7">
    <location>
        <position position="360"/>
    </location>
</feature>
<dbReference type="InterPro" id="IPR008979">
    <property type="entry name" value="Galactose-bd-like_sf"/>
</dbReference>
<evidence type="ECO:0000256" key="8">
    <source>
        <dbReference type="PIRSR" id="PIRSR034515-3"/>
    </source>
</evidence>
<dbReference type="GO" id="GO:0030246">
    <property type="term" value="F:carbohydrate binding"/>
    <property type="evidence" value="ECO:0007669"/>
    <property type="project" value="InterPro"/>
</dbReference>
<feature type="active site" description="Proton acceptor" evidence="6">
    <location>
        <position position="470"/>
    </location>
</feature>
<dbReference type="Gene3D" id="1.50.10.100">
    <property type="entry name" value="Chondroitin AC/alginate lyase"/>
    <property type="match status" value="1"/>
</dbReference>
<dbReference type="PANTHER" id="PTHR37322:SF3">
    <property type="entry name" value="CHONDROITIN SULFATE ABC EXOLYASE"/>
    <property type="match status" value="1"/>
</dbReference>
<dbReference type="GO" id="GO:0046872">
    <property type="term" value="F:metal ion binding"/>
    <property type="evidence" value="ECO:0007669"/>
    <property type="project" value="UniProtKB-KW"/>
</dbReference>
<keyword evidence="8" id="KW-0479">Metal-binding</keyword>
<comment type="caution">
    <text evidence="13">The sequence shown here is derived from an EMBL/GenBank/DDBJ whole genome shotgun (WGS) entry which is preliminary data.</text>
</comment>
<dbReference type="Pfam" id="PF09093">
    <property type="entry name" value="Lyase_catalyt"/>
    <property type="match status" value="1"/>
</dbReference>
<dbReference type="InterPro" id="IPR003159">
    <property type="entry name" value="Lyase_8_central_dom"/>
</dbReference>
<feature type="binding site" evidence="8">
    <location>
        <position position="41"/>
    </location>
    <ligand>
        <name>Ca(2+)</name>
        <dbReference type="ChEBI" id="CHEBI:29108"/>
    </ligand>
</feature>
<feature type="signal peptide" evidence="9">
    <location>
        <begin position="1"/>
        <end position="25"/>
    </location>
</feature>
<evidence type="ECO:0000259" key="11">
    <source>
        <dbReference type="Pfam" id="PF09092"/>
    </source>
</evidence>
<comment type="similarity">
    <text evidence="2">Belongs to the polysaccharide lyase 8 family.</text>
</comment>
<keyword evidence="5 13" id="KW-0456">Lyase</keyword>
<dbReference type="EMBL" id="JADIMK010000023">
    <property type="protein sequence ID" value="MBO8455280.1"/>
    <property type="molecule type" value="Genomic_DNA"/>
</dbReference>
<dbReference type="InterPro" id="IPR024200">
    <property type="entry name" value="Chondroitinase_ABC_I"/>
</dbReference>
<feature type="domain" description="Lyase catalytic" evidence="12">
    <location>
        <begin position="226"/>
        <end position="570"/>
    </location>
</feature>
<dbReference type="InterPro" id="IPR039174">
    <property type="entry name" value="Chondroitin_ABC_lyase"/>
</dbReference>
<gene>
    <name evidence="13" type="ORF">IAC08_02605</name>
</gene>
<comment type="subunit">
    <text evidence="3">Monomer.</text>
</comment>
<keyword evidence="4 8" id="KW-0106">Calcium</keyword>
<dbReference type="PANTHER" id="PTHR37322">
    <property type="match status" value="1"/>
</dbReference>
<sequence>MLKLKNKRIASLISALLLFTGAVHASEYVDFPLKPEILSFEQGPAPAQAGKKSSLEISSMHSKLGEKSLMWRWRKAGASFEIQVPVPYLEKNPNPKETSISSFVFWVYAPAPLDGDLTFSFMKGDRVCCSFSYTLGFTGWRGAWVAFGRDMEGTPEEGMDRIVVTAPQTQKKGVLFFDGIIPSAFEDARYHTADWQAPFINPETDSHWLILNQSWQKTLDITPPDTLSAQSEAGMDTVRARFITLITEGKKSQDTEALEEKFRSYDIAVNSDGTIKGKPIFFTRYGETFINEGIPDASERFSRNGQLLKQANDFMLDLAAAYLAEDEPAAKEQIAGMYLDMTRHLLDQGFAAGSALGTLHHLGYSMRNFYTAPVIMRDVLREAGLAEQVQQAMEWFAGTGEVKTAPQAPGIDIDAFNTSLMGRVASILMLEDTPYKEAYIEALSRWIDNGFRYTEGLRPAFKRDGTVQHHRKAYPAYATGGFQGAVNAVWMLHGTEFAISEESHRILKEALLEMRFYCNLKSFPLAMSGRHPDGKGALIPSQYARLADAGSPDGSTGIDKDLAAAYLRLAGDGGFWGKKFTAAGINAEKSPNGCHTYPFNCSLSYRQDDWLVTIAGHSRYLWSAEIYNGANHYGRYLTHGSMEITADGQPISIIGSGFSREGWDWCHIPGTTAAQIPMEAMKADVRNVDEFSGYEEMLLSDEWFAGGVTHRGRSGAFAMILHEHDKYNGSLRARKSFFAIGNRIIALGSDLQNLLPGSSLHTTLFQNSLPVQETMTASQDTAAIPSTRINGQAVHSIGFDRRYSCDLTILNDRFGNAWFVKDATVEVSRGLQHSYHEETDEPVQGYFEKAWICHGDIVGKGVIAGDISMKDSYEYMAVVHASPQQMEQYSKESPYTVIRCDRKAHIIYDKESGTAAGAVYEDLRQDDTMEHEHPSGVPALVEASPCMIMYSMDNGKLILSASNPDLALYQGESDETYDQDGKRIERSVYGRKWIDSPCTPVPVRLVIEGEWNLPDISGSDVEIRHEAGNTVLEFKTFEGMTKELELIFSYDRNRL</sequence>